<dbReference type="InterPro" id="IPR009758">
    <property type="entry name" value="DUF1326"/>
</dbReference>
<dbReference type="PIRSF" id="PIRSF033303">
    <property type="entry name" value="UCP033303"/>
    <property type="match status" value="1"/>
</dbReference>
<dbReference type="Proteomes" id="UP001279642">
    <property type="component" value="Unassembled WGS sequence"/>
</dbReference>
<dbReference type="EMBL" id="JAXCLW010000001">
    <property type="protein sequence ID" value="MDY0882345.1"/>
    <property type="molecule type" value="Genomic_DNA"/>
</dbReference>
<sequence length="211" mass="23059">MADTKWTIQAREFAHCNCDYGCPCQFNGRPTHGNCQAILGFEIDHGFHGTTPLDGLRVAAVFSWPGAIHEGNGAVQPIIDRRATPAQRDALLRIISGLDTEPGATVFQVFSATFETVHEPIDAEIEFTVDINARTARLFVDGVIDSRGEPIRNPVTGAEHRALIELPNGFEFIRAETGRGWANTEGAIKLTIADSHSHFAHLNLTQSGVMR</sequence>
<evidence type="ECO:0000313" key="2">
    <source>
        <dbReference type="Proteomes" id="UP001279642"/>
    </source>
</evidence>
<protein>
    <submittedName>
        <fullName evidence="1">DUF1326 domain-containing protein</fullName>
    </submittedName>
</protein>
<proteinExistence type="predicted"/>
<name>A0ABU5E8J1_9PROT</name>
<dbReference type="RefSeq" id="WP_320507369.1">
    <property type="nucleotide sequence ID" value="NZ_JAXCLW010000001.1"/>
</dbReference>
<accession>A0ABU5E8J1</accession>
<gene>
    <name evidence="1" type="ORF">SMD27_05795</name>
</gene>
<dbReference type="InterPro" id="IPR014581">
    <property type="entry name" value="UCP033303"/>
</dbReference>
<comment type="caution">
    <text evidence="1">The sequence shown here is derived from an EMBL/GenBank/DDBJ whole genome shotgun (WGS) entry which is preliminary data.</text>
</comment>
<organism evidence="1 2">
    <name type="scientific">Dongia soli</name>
    <dbReference type="NCBI Taxonomy" id="600628"/>
    <lineage>
        <taxon>Bacteria</taxon>
        <taxon>Pseudomonadati</taxon>
        <taxon>Pseudomonadota</taxon>
        <taxon>Alphaproteobacteria</taxon>
        <taxon>Rhodospirillales</taxon>
        <taxon>Dongiaceae</taxon>
        <taxon>Dongia</taxon>
    </lineage>
</organism>
<evidence type="ECO:0000313" key="1">
    <source>
        <dbReference type="EMBL" id="MDY0882345.1"/>
    </source>
</evidence>
<keyword evidence="2" id="KW-1185">Reference proteome</keyword>
<dbReference type="Pfam" id="PF07040">
    <property type="entry name" value="DUF1326"/>
    <property type="match status" value="1"/>
</dbReference>
<reference evidence="1 2" key="1">
    <citation type="journal article" date="2016" name="Antonie Van Leeuwenhoek">
        <title>Dongia soli sp. nov., isolated from soil from Dokdo, Korea.</title>
        <authorList>
            <person name="Kim D.U."/>
            <person name="Lee H."/>
            <person name="Kim H."/>
            <person name="Kim S.G."/>
            <person name="Ka J.O."/>
        </authorList>
    </citation>
    <scope>NUCLEOTIDE SEQUENCE [LARGE SCALE GENOMIC DNA]</scope>
    <source>
        <strain evidence="1 2">D78</strain>
    </source>
</reference>